<accession>A0A3D8IJH6</accession>
<dbReference type="InterPro" id="IPR042175">
    <property type="entry name" value="Cell/Rod_MreC_2"/>
</dbReference>
<dbReference type="Pfam" id="PF04085">
    <property type="entry name" value="MreC"/>
    <property type="match status" value="1"/>
</dbReference>
<dbReference type="AlphaFoldDB" id="A0A3D8IJH6"/>
<dbReference type="InterPro" id="IPR055342">
    <property type="entry name" value="MreC_beta-barrel_core"/>
</dbReference>
<evidence type="ECO:0000256" key="1">
    <source>
        <dbReference type="SAM" id="Coils"/>
    </source>
</evidence>
<feature type="coiled-coil region" evidence="1">
    <location>
        <begin position="53"/>
        <end position="87"/>
    </location>
</feature>
<name>A0A3D8IJH6_9HELI</name>
<dbReference type="Proteomes" id="UP000256379">
    <property type="component" value="Unassembled WGS sequence"/>
</dbReference>
<dbReference type="EMBL" id="NXLQ01000012">
    <property type="protein sequence ID" value="RDU65392.1"/>
    <property type="molecule type" value="Genomic_DNA"/>
</dbReference>
<organism evidence="3 4">
    <name type="scientific">Helicobacter didelphidarum</name>
    <dbReference type="NCBI Taxonomy" id="2040648"/>
    <lineage>
        <taxon>Bacteria</taxon>
        <taxon>Pseudomonadati</taxon>
        <taxon>Campylobacterota</taxon>
        <taxon>Epsilonproteobacteria</taxon>
        <taxon>Campylobacterales</taxon>
        <taxon>Helicobacteraceae</taxon>
        <taxon>Helicobacter</taxon>
    </lineage>
</organism>
<dbReference type="PANTHER" id="PTHR34138:SF1">
    <property type="entry name" value="CELL SHAPE-DETERMINING PROTEIN MREC"/>
    <property type="match status" value="1"/>
</dbReference>
<evidence type="ECO:0000259" key="2">
    <source>
        <dbReference type="Pfam" id="PF04085"/>
    </source>
</evidence>
<dbReference type="InterPro" id="IPR007221">
    <property type="entry name" value="MreC"/>
</dbReference>
<dbReference type="GO" id="GO:0005886">
    <property type="term" value="C:plasma membrane"/>
    <property type="evidence" value="ECO:0007669"/>
    <property type="project" value="TreeGrafter"/>
</dbReference>
<gene>
    <name evidence="3" type="ORF">CQA53_06355</name>
</gene>
<comment type="caution">
    <text evidence="3">The sequence shown here is derived from an EMBL/GenBank/DDBJ whole genome shotgun (WGS) entry which is preliminary data.</text>
</comment>
<protein>
    <submittedName>
        <fullName evidence="3">Rod shape-determining protein MreC</fullName>
    </submittedName>
</protein>
<proteinExistence type="predicted"/>
<evidence type="ECO:0000313" key="4">
    <source>
        <dbReference type="Proteomes" id="UP000256379"/>
    </source>
</evidence>
<dbReference type="OrthoDB" id="5372414at2"/>
<reference evidence="3 4" key="1">
    <citation type="submission" date="2018-04" db="EMBL/GenBank/DDBJ databases">
        <title>Novel Campyloabacter and Helicobacter Species and Strains.</title>
        <authorList>
            <person name="Mannion A.J."/>
            <person name="Shen Z."/>
            <person name="Fox J.G."/>
        </authorList>
    </citation>
    <scope>NUCLEOTIDE SEQUENCE [LARGE SCALE GENOMIC DNA]</scope>
    <source>
        <strain evidence="3 4">MIT 17-337</strain>
    </source>
</reference>
<evidence type="ECO:0000313" key="3">
    <source>
        <dbReference type="EMBL" id="RDU65392.1"/>
    </source>
</evidence>
<dbReference type="RefSeq" id="WP_115543183.1">
    <property type="nucleotide sequence ID" value="NZ_NXLQ01000012.1"/>
</dbReference>
<dbReference type="GO" id="GO:0008360">
    <property type="term" value="P:regulation of cell shape"/>
    <property type="evidence" value="ECO:0007669"/>
    <property type="project" value="InterPro"/>
</dbReference>
<keyword evidence="1" id="KW-0175">Coiled coil</keyword>
<dbReference type="NCBIfam" id="NF010507">
    <property type="entry name" value="PRK13922.10-6"/>
    <property type="match status" value="1"/>
</dbReference>
<keyword evidence="4" id="KW-1185">Reference proteome</keyword>
<sequence length="272" mass="31124">MKLFTFFVIILGILVTVFGFTPTLRQYVLDMSFHIKIFYLDKKEDITFFIQDYINQANQIQNMRTKIQNLEAETIQYEALKAEFENLSYSLEVERHYDDPDVHLAKILSYATLGSYTKIWIRYPALPNNTKILGIIKDGYAIGIAKWVDNHLLGILIGDPECSYSVYIGENHVPGTLRTIEDGSIVIDYIPAWQSIKSGDSVITSGLDGIFFEDIKVGTIGAIKSDNGYLRAELKLQNFNNHLSYVWLVDTKIMQTTTLNDNIQNIQTEKEK</sequence>
<dbReference type="PANTHER" id="PTHR34138">
    <property type="entry name" value="CELL SHAPE-DETERMINING PROTEIN MREC"/>
    <property type="match status" value="1"/>
</dbReference>
<dbReference type="Gene3D" id="2.40.10.350">
    <property type="entry name" value="Rod shape-determining protein MreC, domain 2"/>
    <property type="match status" value="1"/>
</dbReference>
<feature type="domain" description="Rod shape-determining protein MreC beta-barrel core" evidence="2">
    <location>
        <begin position="155"/>
        <end position="249"/>
    </location>
</feature>